<protein>
    <submittedName>
        <fullName evidence="3">Uncharacterized protein</fullName>
    </submittedName>
</protein>
<keyword evidence="2" id="KW-0812">Transmembrane</keyword>
<evidence type="ECO:0000256" key="1">
    <source>
        <dbReference type="SAM" id="MobiDB-lite"/>
    </source>
</evidence>
<evidence type="ECO:0000313" key="4">
    <source>
        <dbReference type="Proteomes" id="UP001500620"/>
    </source>
</evidence>
<dbReference type="Proteomes" id="UP001500620">
    <property type="component" value="Unassembled WGS sequence"/>
</dbReference>
<feature type="compositionally biased region" description="Low complexity" evidence="1">
    <location>
        <begin position="542"/>
        <end position="563"/>
    </location>
</feature>
<reference evidence="4" key="1">
    <citation type="journal article" date="2019" name="Int. J. Syst. Evol. Microbiol.">
        <title>The Global Catalogue of Microorganisms (GCM) 10K type strain sequencing project: providing services to taxonomists for standard genome sequencing and annotation.</title>
        <authorList>
            <consortium name="The Broad Institute Genomics Platform"/>
            <consortium name="The Broad Institute Genome Sequencing Center for Infectious Disease"/>
            <person name="Wu L."/>
            <person name="Ma J."/>
        </authorList>
    </citation>
    <scope>NUCLEOTIDE SEQUENCE [LARGE SCALE GENOMIC DNA]</scope>
    <source>
        <strain evidence="4">JCM 17441</strain>
    </source>
</reference>
<dbReference type="RefSeq" id="WP_345132576.1">
    <property type="nucleotide sequence ID" value="NZ_BAABAT010000021.1"/>
</dbReference>
<dbReference type="Gene3D" id="2.120.10.30">
    <property type="entry name" value="TolB, C-terminal domain"/>
    <property type="match status" value="1"/>
</dbReference>
<dbReference type="EMBL" id="BAABAT010000021">
    <property type="protein sequence ID" value="GAA4255578.1"/>
    <property type="molecule type" value="Genomic_DNA"/>
</dbReference>
<evidence type="ECO:0000313" key="3">
    <source>
        <dbReference type="EMBL" id="GAA4255578.1"/>
    </source>
</evidence>
<dbReference type="SUPFAM" id="SSF75011">
    <property type="entry name" value="3-carboxy-cis,cis-mucoante lactonizing enzyme"/>
    <property type="match status" value="1"/>
</dbReference>
<keyword evidence="4" id="KW-1185">Reference proteome</keyword>
<accession>A0ABP8DGS1</accession>
<feature type="compositionally biased region" description="Low complexity" evidence="1">
    <location>
        <begin position="387"/>
        <end position="446"/>
    </location>
</feature>
<gene>
    <name evidence="3" type="ORF">GCM10022255_064970</name>
</gene>
<feature type="transmembrane region" description="Helical" evidence="2">
    <location>
        <begin position="353"/>
        <end position="373"/>
    </location>
</feature>
<feature type="region of interest" description="Disordered" evidence="1">
    <location>
        <begin position="387"/>
        <end position="572"/>
    </location>
</feature>
<evidence type="ECO:0000256" key="2">
    <source>
        <dbReference type="SAM" id="Phobius"/>
    </source>
</evidence>
<proteinExistence type="predicted"/>
<dbReference type="InterPro" id="IPR011042">
    <property type="entry name" value="6-blade_b-propeller_TolB-like"/>
</dbReference>
<keyword evidence="2" id="KW-0472">Membrane</keyword>
<comment type="caution">
    <text evidence="3">The sequence shown here is derived from an EMBL/GenBank/DDBJ whole genome shotgun (WGS) entry which is preliminary data.</text>
</comment>
<organism evidence="3 4">
    <name type="scientific">Dactylosporangium darangshiense</name>
    <dbReference type="NCBI Taxonomy" id="579108"/>
    <lineage>
        <taxon>Bacteria</taxon>
        <taxon>Bacillati</taxon>
        <taxon>Actinomycetota</taxon>
        <taxon>Actinomycetes</taxon>
        <taxon>Micromonosporales</taxon>
        <taxon>Micromonosporaceae</taxon>
        <taxon>Dactylosporangium</taxon>
    </lineage>
</organism>
<keyword evidence="2" id="KW-1133">Transmembrane helix</keyword>
<feature type="compositionally biased region" description="Polar residues" evidence="1">
    <location>
        <begin position="525"/>
        <end position="541"/>
    </location>
</feature>
<name>A0ABP8DGS1_9ACTN</name>
<sequence>MLQRVGGAFGASVLLVVLPAVVAFGSPAVAKAPSPTPSASGSANPNLGPSVAGVAMCSISDPQVTEVSGLVVTANGYVVINDSNTERSREKIFFLDQQCRQTRSVGYPSSAFDPEDLAVSKDGTLWVADVGDNTTLTGGSGNRRSSIALWSLAPGSNSPVIHRLAYPDGRARDAEALLFDGEGRPVIITKDPVGEVFTLKEPLPANNANPAALTRAGSFRPQTTGTANPYGIVGTAVVTGAAMSPDGKRAVVRTMSDAYEFDVTDGDVVAAITTGTPRITPLPSEPQGESIAYSQDGTEFLTVSDQPKTTSILRYRRFVPAAPPSASPAPAQPQQAKERSFLQSLSLYDITRIVIGIGLLGVLMIVIGVVAVIRSRRRRRALLAAAPAAQHDADPAASAAQHDADPAASAAQHDADPAGSAAQRGAGSAGSAAQSGAGSAAGQARGLAVPPIQEAGSATLGSSETSADAPVGRESGSPYGSIATDSSSATMPVATPGAQPAPTQPRPAQAPALPGTAQADLEQDGPTQASIAQQDTVDSPQPSAAASSSGSKSRGRPRGSSGRSPKRGNGKA</sequence>
<feature type="compositionally biased region" description="Low complexity" evidence="1">
    <location>
        <begin position="492"/>
        <end position="514"/>
    </location>
</feature>